<dbReference type="GO" id="GO:0071555">
    <property type="term" value="P:cell wall organization"/>
    <property type="evidence" value="ECO:0007669"/>
    <property type="project" value="UniProtKB-KW"/>
</dbReference>
<evidence type="ECO:0000256" key="5">
    <source>
        <dbReference type="ARBA" id="ARBA00023277"/>
    </source>
</evidence>
<keyword evidence="6" id="KW-0326">Glycosidase</keyword>
<dbReference type="Gene3D" id="1.10.287.1170">
    <property type="entry name" value="glycoside hydrolase family 81 endo-[beta] glucanase"/>
    <property type="match status" value="1"/>
</dbReference>
<dbReference type="PANTHER" id="PTHR31983">
    <property type="entry name" value="ENDO-1,3(4)-BETA-GLUCANASE 1"/>
    <property type="match status" value="1"/>
</dbReference>
<dbReference type="AlphaFoldDB" id="A0AAV5QKZ8"/>
<keyword evidence="5" id="KW-0119">Carbohydrate metabolism</keyword>
<dbReference type="GO" id="GO:0052861">
    <property type="term" value="F:endo-1,3(4)-beta-glucanase activity"/>
    <property type="evidence" value="ECO:0007669"/>
    <property type="project" value="InterPro"/>
</dbReference>
<dbReference type="GO" id="GO:0000272">
    <property type="term" value="P:polysaccharide catabolic process"/>
    <property type="evidence" value="ECO:0007669"/>
    <property type="project" value="UniProtKB-KW"/>
</dbReference>
<dbReference type="Pfam" id="PF03639">
    <property type="entry name" value="Glyco_hydro_81"/>
    <property type="match status" value="1"/>
</dbReference>
<evidence type="ECO:0000256" key="1">
    <source>
        <dbReference type="ARBA" id="ARBA00000382"/>
    </source>
</evidence>
<comment type="caution">
    <text evidence="12">The sequence shown here is derived from an EMBL/GenBank/DDBJ whole genome shotgun (WGS) entry which is preliminary data.</text>
</comment>
<evidence type="ECO:0000256" key="8">
    <source>
        <dbReference type="ARBA" id="ARBA00023326"/>
    </source>
</evidence>
<dbReference type="GO" id="GO:0042973">
    <property type="term" value="F:glucan endo-1,3-beta-D-glucosidase activity"/>
    <property type="evidence" value="ECO:0007669"/>
    <property type="project" value="UniProtKB-EC"/>
</dbReference>
<evidence type="ECO:0000256" key="9">
    <source>
        <dbReference type="SAM" id="SignalP"/>
    </source>
</evidence>
<dbReference type="RefSeq" id="XP_064852457.1">
    <property type="nucleotide sequence ID" value="XM_064996385.1"/>
</dbReference>
<dbReference type="PROSITE" id="PS52008">
    <property type="entry name" value="GH81"/>
    <property type="match status" value="1"/>
</dbReference>
<protein>
    <recommendedName>
        <fullName evidence="3">glucan endo-1,3-beta-D-glucosidase</fullName>
        <ecNumber evidence="3">3.2.1.39</ecNumber>
    </recommendedName>
</protein>
<keyword evidence="7" id="KW-0961">Cell wall biogenesis/degradation</keyword>
<feature type="domain" description="Glycosyl hydrolase family 81 C-terminal" evidence="11">
    <location>
        <begin position="660"/>
        <end position="1010"/>
    </location>
</feature>
<dbReference type="InterPro" id="IPR040451">
    <property type="entry name" value="GH81_N"/>
</dbReference>
<dbReference type="Pfam" id="PF17652">
    <property type="entry name" value="Glyco_hydro81C"/>
    <property type="match status" value="1"/>
</dbReference>
<evidence type="ECO:0000313" key="13">
    <source>
        <dbReference type="Proteomes" id="UP001360560"/>
    </source>
</evidence>
<dbReference type="GeneID" id="90073436"/>
<accession>A0AAV5QKZ8</accession>
<dbReference type="Proteomes" id="UP001360560">
    <property type="component" value="Unassembled WGS sequence"/>
</dbReference>
<feature type="chain" id="PRO_5043349524" description="glucan endo-1,3-beta-D-glucosidase" evidence="9">
    <location>
        <begin position="20"/>
        <end position="1022"/>
    </location>
</feature>
<dbReference type="GO" id="GO:0009986">
    <property type="term" value="C:cell surface"/>
    <property type="evidence" value="ECO:0007669"/>
    <property type="project" value="TreeGrafter"/>
</dbReference>
<feature type="signal peptide" evidence="9">
    <location>
        <begin position="1"/>
        <end position="19"/>
    </location>
</feature>
<comment type="catalytic activity">
    <reaction evidence="1">
        <text>Hydrolysis of (1-&gt;3)-beta-D-glucosidic linkages in (1-&gt;3)-beta-D-glucans.</text>
        <dbReference type="EC" id="3.2.1.39"/>
    </reaction>
</comment>
<dbReference type="FunFam" id="1.20.5.420:FF:000008">
    <property type="entry name" value="Endo-1,3-beta-glucanase Engl1"/>
    <property type="match status" value="1"/>
</dbReference>
<dbReference type="EMBL" id="BTFZ01000006">
    <property type="protein sequence ID" value="GMM35457.1"/>
    <property type="molecule type" value="Genomic_DNA"/>
</dbReference>
<keyword evidence="8" id="KW-0624">Polysaccharide degradation</keyword>
<name>A0AAV5QKZ8_9ASCO</name>
<evidence type="ECO:0000256" key="2">
    <source>
        <dbReference type="ARBA" id="ARBA00010730"/>
    </source>
</evidence>
<dbReference type="InterPro" id="IPR040720">
    <property type="entry name" value="GH81_C"/>
</dbReference>
<dbReference type="EC" id="3.2.1.39" evidence="3"/>
<organism evidence="12 13">
    <name type="scientific">Saccharomycopsis crataegensis</name>
    <dbReference type="NCBI Taxonomy" id="43959"/>
    <lineage>
        <taxon>Eukaryota</taxon>
        <taxon>Fungi</taxon>
        <taxon>Dikarya</taxon>
        <taxon>Ascomycota</taxon>
        <taxon>Saccharomycotina</taxon>
        <taxon>Saccharomycetes</taxon>
        <taxon>Saccharomycopsidaceae</taxon>
        <taxon>Saccharomycopsis</taxon>
    </lineage>
</organism>
<evidence type="ECO:0000313" key="12">
    <source>
        <dbReference type="EMBL" id="GMM35457.1"/>
    </source>
</evidence>
<comment type="similarity">
    <text evidence="2">Belongs to the glycosyl hydrolase 81 family.</text>
</comment>
<evidence type="ECO:0000256" key="4">
    <source>
        <dbReference type="ARBA" id="ARBA00022801"/>
    </source>
</evidence>
<keyword evidence="4" id="KW-0378">Hydrolase</keyword>
<feature type="domain" description="Glycosyl hydrolase family 81 N-terminal" evidence="10">
    <location>
        <begin position="326"/>
        <end position="648"/>
    </location>
</feature>
<reference evidence="12 13" key="1">
    <citation type="journal article" date="2023" name="Elife">
        <title>Identification of key yeast species and microbe-microbe interactions impacting larval growth of Drosophila in the wild.</title>
        <authorList>
            <person name="Mure A."/>
            <person name="Sugiura Y."/>
            <person name="Maeda R."/>
            <person name="Honda K."/>
            <person name="Sakurai N."/>
            <person name="Takahashi Y."/>
            <person name="Watada M."/>
            <person name="Katoh T."/>
            <person name="Gotoh A."/>
            <person name="Gotoh Y."/>
            <person name="Taniguchi I."/>
            <person name="Nakamura K."/>
            <person name="Hayashi T."/>
            <person name="Katayama T."/>
            <person name="Uemura T."/>
            <person name="Hattori Y."/>
        </authorList>
    </citation>
    <scope>NUCLEOTIDE SEQUENCE [LARGE SCALE GENOMIC DNA]</scope>
    <source>
        <strain evidence="12 13">SC-9</strain>
    </source>
</reference>
<sequence length="1022" mass="109131">MLFLSTLYKTALVLATAEASLFNNKREDNQNTTTIFPSATNYHSAGYNVTYDPSSFSSVDTSSSSLLNIYTNTSTVKTTVVTTGTTTLAPITLTSTVHVSNTVDTKDATGLSTSGNVVYSESIVNLGAQSSAATSASSLTAVAGQASSYVVVSSANNANVAVQPDTRTTTQLATTAVVVVKTSAVTKTHTIYKASHTPSTTASGTIITTNPTSNSQPLISNKISSSSVALSVTNTASSVVVTGAISKSTTSSDSTASSASSASSASAASSTSIAGCLSSYSSSGYNLTSLVNYTNICDETETTFSGNLFDKISDDAPPSIFTREEHPLSIPAGVFNDRPYETNKFYANLFLSEQTDPIWSYPYGLFYDKSSKYGWGVSYSDAADEILGTDVHISTKGADYLTTPVGVAGLLYSATTFDSGISMTVSEMKDMSVNVKLAQDNSSTDYIDIPTVQGQGFITAIYHGSLIPELKSSMAITGLTQEASSALANGTSKFKATLSNGDSWLVYVTSSNSVANFTINSSNYIQADSAIDGLIIQVAVAPNATSSESYYDMTAGMYSTKATVNGEVTDGTDATYGFTYSTSGSSTSGKPLIFALPHHLSSLSSATSKTATGIALQSTTKGVMYGFIADQLLMTETLNTAIQFAPWSQQLNSTEVSWTSDQLTLLASVAESDLQANIKDSVSGIDTYTAGKLLDKFAYILYVLSDVLQDSNATVTTLESLKEAYAVFTSNSQEFPMMYDTKFGGVTTTANNDGDMGSDYGAGYYNDHHFHYGYFVHAAALIGYVDSKYGNGTWADSNKDWVNSLVRDVANPSEDDSYFPVSRMFDWFNGHSWAAGLFTSGAGKNEESTSEDYNFAYGMKLWGKVIGDSAMESRGDLMIAIMKRSLNDYFYYSDDNTVEPSEIVANKVSGIFYENKIAYTTFFGDNVEYIHGIHMLPLTPVSSEMRGPTFAEEEWNDYLSSIIDGLDSGWTGILRLNQALFNPSSSYEFFSQSDFSTKWLDDGQSRTWCLAFSGALANGVSQ</sequence>
<dbReference type="InterPro" id="IPR005200">
    <property type="entry name" value="Endo-beta-glucanase"/>
</dbReference>
<dbReference type="PANTHER" id="PTHR31983:SF20">
    <property type="entry name" value="GLUCAN ENDO-1,3-BETA-D-GLUCOSIDASE 1"/>
    <property type="match status" value="1"/>
</dbReference>
<dbReference type="Gene3D" id="2.70.98.30">
    <property type="entry name" value="Golgi alpha-mannosidase II, domain 4"/>
    <property type="match status" value="1"/>
</dbReference>
<gene>
    <name evidence="12" type="ORF">DASC09_027820</name>
</gene>
<proteinExistence type="inferred from homology"/>
<evidence type="ECO:0000259" key="11">
    <source>
        <dbReference type="Pfam" id="PF17652"/>
    </source>
</evidence>
<dbReference type="Gene3D" id="1.20.5.420">
    <property type="entry name" value="Immunoglobulin FC, subunit C"/>
    <property type="match status" value="1"/>
</dbReference>
<keyword evidence="9" id="KW-0732">Signal</keyword>
<evidence type="ECO:0000256" key="6">
    <source>
        <dbReference type="ARBA" id="ARBA00023295"/>
    </source>
</evidence>
<evidence type="ECO:0000259" key="10">
    <source>
        <dbReference type="Pfam" id="PF03639"/>
    </source>
</evidence>
<keyword evidence="13" id="KW-1185">Reference proteome</keyword>
<evidence type="ECO:0000256" key="3">
    <source>
        <dbReference type="ARBA" id="ARBA00012780"/>
    </source>
</evidence>
<evidence type="ECO:0000256" key="7">
    <source>
        <dbReference type="ARBA" id="ARBA00023316"/>
    </source>
</evidence>